<dbReference type="RefSeq" id="WP_187660131.1">
    <property type="nucleotide sequence ID" value="NZ_JACTAB010000003.1"/>
</dbReference>
<organism evidence="4 5">
    <name type="scientific">Flavobacterium buctense</name>
    <dbReference type="NCBI Taxonomy" id="1648146"/>
    <lineage>
        <taxon>Bacteria</taxon>
        <taxon>Pseudomonadati</taxon>
        <taxon>Bacteroidota</taxon>
        <taxon>Flavobacteriia</taxon>
        <taxon>Flavobacteriales</taxon>
        <taxon>Flavobacteriaceae</taxon>
        <taxon>Flavobacterium</taxon>
    </lineage>
</organism>
<dbReference type="Pfam" id="PF18962">
    <property type="entry name" value="Por_Secre_tail"/>
    <property type="match status" value="1"/>
</dbReference>
<comment type="caution">
    <text evidence="4">The sequence shown here is derived from an EMBL/GenBank/DDBJ whole genome shotgun (WGS) entry which is preliminary data.</text>
</comment>
<evidence type="ECO:0000313" key="4">
    <source>
        <dbReference type="EMBL" id="MEK8179647.1"/>
    </source>
</evidence>
<evidence type="ECO:0000259" key="3">
    <source>
        <dbReference type="Pfam" id="PF18962"/>
    </source>
</evidence>
<name>A0ABU9E176_9FLAO</name>
<proteinExistence type="predicted"/>
<dbReference type="Proteomes" id="UP001491349">
    <property type="component" value="Unassembled WGS sequence"/>
</dbReference>
<keyword evidence="5" id="KW-1185">Reference proteome</keyword>
<accession>A0ABU9E176</accession>
<evidence type="ECO:0000256" key="2">
    <source>
        <dbReference type="SAM" id="SignalP"/>
    </source>
</evidence>
<gene>
    <name evidence="4" type="ORF">WMW71_04780</name>
</gene>
<protein>
    <submittedName>
        <fullName evidence="4">T9SS type A sorting domain-containing protein</fullName>
    </submittedName>
</protein>
<keyword evidence="1 2" id="KW-0732">Signal</keyword>
<sequence length="284" mass="31382">MKKLFFLLLLSNLAFSQPDVEIRLVNAGVGTPSCGYFMNDWLCNITNDSGLNTIFSNYGVTFFREKGGHPYPAYVGRILSIPGTFPAQFITDLQAYSSVVADAGVSDMGWFRDSSNIELVDANVGIPIGTSGNIIVTNDSGLNQLFQTYNVFYYALTYPSAGTAFLKYYSLVCNCNASELQLALNNYSTVIANAYGQPAVYLSNEVIQKPQSTVSPNPFSNYLNIETDQLITHYAIIDFTGKTIVSTASKNELDFKIEQLNTGLYILNLQFESGQTFNHKLIKK</sequence>
<evidence type="ECO:0000313" key="5">
    <source>
        <dbReference type="Proteomes" id="UP001491349"/>
    </source>
</evidence>
<feature type="domain" description="Secretion system C-terminal sorting" evidence="3">
    <location>
        <begin position="215"/>
        <end position="282"/>
    </location>
</feature>
<feature type="chain" id="PRO_5045491868" evidence="2">
    <location>
        <begin position="17"/>
        <end position="284"/>
    </location>
</feature>
<dbReference type="EMBL" id="JBBPCB010000002">
    <property type="protein sequence ID" value="MEK8179647.1"/>
    <property type="molecule type" value="Genomic_DNA"/>
</dbReference>
<dbReference type="NCBIfam" id="TIGR04183">
    <property type="entry name" value="Por_Secre_tail"/>
    <property type="match status" value="1"/>
</dbReference>
<dbReference type="InterPro" id="IPR026444">
    <property type="entry name" value="Secre_tail"/>
</dbReference>
<reference evidence="4 5" key="1">
    <citation type="submission" date="2024-04" db="EMBL/GenBank/DDBJ databases">
        <title>draft genome sequnece of Flavobacterium buctense JCM 30750.</title>
        <authorList>
            <person name="Kim D.-U."/>
        </authorList>
    </citation>
    <scope>NUCLEOTIDE SEQUENCE [LARGE SCALE GENOMIC DNA]</scope>
    <source>
        <strain evidence="4 5">JCM 30750</strain>
    </source>
</reference>
<evidence type="ECO:0000256" key="1">
    <source>
        <dbReference type="ARBA" id="ARBA00022729"/>
    </source>
</evidence>
<feature type="signal peptide" evidence="2">
    <location>
        <begin position="1"/>
        <end position="16"/>
    </location>
</feature>